<dbReference type="Proteomes" id="UP000399805">
    <property type="component" value="Unassembled WGS sequence"/>
</dbReference>
<name>A0A6I8LSD5_9PSEU</name>
<feature type="region of interest" description="Disordered" evidence="1">
    <location>
        <begin position="26"/>
        <end position="53"/>
    </location>
</feature>
<keyword evidence="3" id="KW-1185">Reference proteome</keyword>
<proteinExistence type="predicted"/>
<dbReference type="AlphaFoldDB" id="A0A6I8LSD5"/>
<organism evidence="2 3">
    <name type="scientific">Amycolatopsis camponoti</name>
    <dbReference type="NCBI Taxonomy" id="2606593"/>
    <lineage>
        <taxon>Bacteria</taxon>
        <taxon>Bacillati</taxon>
        <taxon>Actinomycetota</taxon>
        <taxon>Actinomycetes</taxon>
        <taxon>Pseudonocardiales</taxon>
        <taxon>Pseudonocardiaceae</taxon>
        <taxon>Amycolatopsis</taxon>
    </lineage>
</organism>
<evidence type="ECO:0000256" key="1">
    <source>
        <dbReference type="SAM" id="MobiDB-lite"/>
    </source>
</evidence>
<evidence type="ECO:0000313" key="2">
    <source>
        <dbReference type="EMBL" id="VVJ19911.1"/>
    </source>
</evidence>
<accession>A0A6I8LSD5</accession>
<sequence length="53" mass="5565">MAANEKREDPDAELAHSRQLINEAKEAAAKADLADSADEETDPSGHEGDAGSE</sequence>
<reference evidence="2 3" key="1">
    <citation type="submission" date="2019-09" db="EMBL/GenBank/DDBJ databases">
        <authorList>
            <person name="Leyn A S."/>
        </authorList>
    </citation>
    <scope>NUCLEOTIDE SEQUENCE [LARGE SCALE GENOMIC DNA]</scope>
    <source>
        <strain evidence="2">AA231_1</strain>
    </source>
</reference>
<protein>
    <submittedName>
        <fullName evidence="2">Uncharacterized protein</fullName>
    </submittedName>
</protein>
<dbReference type="RefSeq" id="WP_196425503.1">
    <property type="nucleotide sequence ID" value="NZ_CABVGP010000002.1"/>
</dbReference>
<dbReference type="EMBL" id="CABVGP010000002">
    <property type="protein sequence ID" value="VVJ19911.1"/>
    <property type="molecule type" value="Genomic_DNA"/>
</dbReference>
<feature type="compositionally biased region" description="Basic and acidic residues" evidence="1">
    <location>
        <begin position="43"/>
        <end position="53"/>
    </location>
</feature>
<evidence type="ECO:0000313" key="3">
    <source>
        <dbReference type="Proteomes" id="UP000399805"/>
    </source>
</evidence>
<gene>
    <name evidence="2" type="ORF">AA23TX_04932</name>
</gene>